<dbReference type="NCBIfam" id="NF001924">
    <property type="entry name" value="PRK00702.1"/>
    <property type="match status" value="1"/>
</dbReference>
<dbReference type="EMBL" id="AP026803">
    <property type="protein sequence ID" value="BDR60137.1"/>
    <property type="molecule type" value="Genomic_DNA"/>
</dbReference>
<dbReference type="Pfam" id="PF06026">
    <property type="entry name" value="Rib_5-P_isom_A"/>
    <property type="match status" value="1"/>
</dbReference>
<comment type="pathway">
    <text evidence="2">Carbohydrate degradation; pentose phosphate pathway; D-ribose 5-phosphate from D-ribulose 5-phosphate (non-oxidative stage): step 1/1.</text>
</comment>
<comment type="catalytic activity">
    <reaction evidence="2">
        <text>aldehydo-D-ribose 5-phosphate = D-ribulose 5-phosphate</text>
        <dbReference type="Rhea" id="RHEA:14657"/>
        <dbReference type="ChEBI" id="CHEBI:58121"/>
        <dbReference type="ChEBI" id="CHEBI:58273"/>
        <dbReference type="EC" id="5.3.1.6"/>
    </reaction>
</comment>
<dbReference type="InterPro" id="IPR037171">
    <property type="entry name" value="NagB/RpiA_transferase-like"/>
</dbReference>
<proteinExistence type="inferred from homology"/>
<feature type="binding site" evidence="2">
    <location>
        <position position="128"/>
    </location>
    <ligand>
        <name>substrate</name>
    </ligand>
</feature>
<name>A0ABM8BFV2_9LACO</name>
<protein>
    <recommendedName>
        <fullName evidence="2">Ribose-5-phosphate isomerase A</fullName>
        <ecNumber evidence="2">5.3.1.6</ecNumber>
    </recommendedName>
    <alternativeName>
        <fullName evidence="2">Phosphoriboisomerase A</fullName>
        <shortName evidence="2">PRI</shortName>
    </alternativeName>
</protein>
<dbReference type="PANTHER" id="PTHR11934:SF0">
    <property type="entry name" value="RIBOSE-5-PHOSPHATE ISOMERASE"/>
    <property type="match status" value="1"/>
</dbReference>
<reference evidence="3 4" key="1">
    <citation type="journal article" date="2023" name="Microbiol. Spectr.">
        <title>Symbiosis of Carpenter Bees with Uncharacterized Lactic Acid Bacteria Showing NAD Auxotrophy.</title>
        <authorList>
            <person name="Kawasaki S."/>
            <person name="Ozawa K."/>
            <person name="Mori T."/>
            <person name="Yamamoto A."/>
            <person name="Ito M."/>
            <person name="Ohkuma M."/>
            <person name="Sakamoto M."/>
            <person name="Matsutani M."/>
        </authorList>
    </citation>
    <scope>NUCLEOTIDE SEQUENCE [LARGE SCALE GENOMIC DNA]</scope>
    <source>
        <strain evidence="3 4">Kim32-2</strain>
    </source>
</reference>
<dbReference type="GO" id="GO:0016853">
    <property type="term" value="F:isomerase activity"/>
    <property type="evidence" value="ECO:0007669"/>
    <property type="project" value="UniProtKB-KW"/>
</dbReference>
<comment type="subunit">
    <text evidence="2">Homodimer.</text>
</comment>
<evidence type="ECO:0000313" key="4">
    <source>
        <dbReference type="Proteomes" id="UP001321741"/>
    </source>
</evidence>
<accession>A0ABM8BFV2</accession>
<dbReference type="NCBIfam" id="TIGR00021">
    <property type="entry name" value="rpiA"/>
    <property type="match status" value="1"/>
</dbReference>
<feature type="binding site" evidence="2">
    <location>
        <begin position="31"/>
        <end position="34"/>
    </location>
    <ligand>
        <name>substrate</name>
    </ligand>
</feature>
<dbReference type="RefSeq" id="WP_317637852.1">
    <property type="nucleotide sequence ID" value="NZ_AP026803.1"/>
</dbReference>
<keyword evidence="1 2" id="KW-0413">Isomerase</keyword>
<comment type="similarity">
    <text evidence="2">Belongs to the ribose 5-phosphate isomerase family.</text>
</comment>
<comment type="function">
    <text evidence="2">Catalyzes the reversible conversion of ribose-5-phosphate to ribulose 5-phosphate.</text>
</comment>
<organism evidence="3 4">
    <name type="scientific">Lactobacillus xylocopicola</name>
    <dbReference type="NCBI Taxonomy" id="2976676"/>
    <lineage>
        <taxon>Bacteria</taxon>
        <taxon>Bacillati</taxon>
        <taxon>Bacillota</taxon>
        <taxon>Bacilli</taxon>
        <taxon>Lactobacillales</taxon>
        <taxon>Lactobacillaceae</taxon>
        <taxon>Lactobacillus</taxon>
    </lineage>
</organism>
<dbReference type="CDD" id="cd01398">
    <property type="entry name" value="RPI_A"/>
    <property type="match status" value="1"/>
</dbReference>
<dbReference type="Proteomes" id="UP001321741">
    <property type="component" value="Chromosome"/>
</dbReference>
<sequence>MDKQAQDKLKEQAGVKAASLVKSGMKLGVGTGSTVAYLIAELGRRKKEEGLELAAIATTSSRSKKQLEDQGFMVTELAAIDQLDLTIDGADRLATNFDGIKGGGGALTMEKNVAINSKRVMWIVDESKLVDRLGGFPLPVEVLPVSCEQNFRRFQAEGLKPAWRMAGNQRFVTHYGNYLIDLKVDPIPVPHSLAAYLDQTVGVVEHGLFLDMCDEVIIAHTSGAIEDRQKY</sequence>
<evidence type="ECO:0000313" key="3">
    <source>
        <dbReference type="EMBL" id="BDR60137.1"/>
    </source>
</evidence>
<feature type="binding site" evidence="2">
    <location>
        <begin position="101"/>
        <end position="104"/>
    </location>
    <ligand>
        <name>substrate</name>
    </ligand>
</feature>
<dbReference type="HAMAP" id="MF_00170">
    <property type="entry name" value="Rib_5P_isom_A"/>
    <property type="match status" value="1"/>
</dbReference>
<dbReference type="Gene3D" id="3.30.70.260">
    <property type="match status" value="1"/>
</dbReference>
<feature type="binding site" evidence="2">
    <location>
        <begin position="88"/>
        <end position="91"/>
    </location>
    <ligand>
        <name>substrate</name>
    </ligand>
</feature>
<gene>
    <name evidence="2 3" type="primary">rpiA</name>
    <name evidence="3" type="ORF">KIM322_03980</name>
</gene>
<dbReference type="InterPro" id="IPR020672">
    <property type="entry name" value="Ribose5P_isomerase_typA_subgr"/>
</dbReference>
<evidence type="ECO:0000256" key="1">
    <source>
        <dbReference type="ARBA" id="ARBA00023235"/>
    </source>
</evidence>
<dbReference type="SUPFAM" id="SSF100950">
    <property type="entry name" value="NagB/RpiA/CoA transferase-like"/>
    <property type="match status" value="1"/>
</dbReference>
<dbReference type="EC" id="5.3.1.6" evidence="2"/>
<feature type="active site" description="Proton acceptor" evidence="2">
    <location>
        <position position="110"/>
    </location>
</feature>
<dbReference type="Gene3D" id="3.40.50.1360">
    <property type="match status" value="1"/>
</dbReference>
<dbReference type="InterPro" id="IPR004788">
    <property type="entry name" value="Ribose5P_isomerase_type_A"/>
</dbReference>
<evidence type="ECO:0000256" key="2">
    <source>
        <dbReference type="HAMAP-Rule" id="MF_00170"/>
    </source>
</evidence>
<dbReference type="PANTHER" id="PTHR11934">
    <property type="entry name" value="RIBOSE-5-PHOSPHATE ISOMERASE"/>
    <property type="match status" value="1"/>
</dbReference>
<keyword evidence="4" id="KW-1185">Reference proteome</keyword>
<dbReference type="SUPFAM" id="SSF75445">
    <property type="entry name" value="D-ribose-5-phosphate isomerase (RpiA), lid domain"/>
    <property type="match status" value="1"/>
</dbReference>